<proteinExistence type="predicted"/>
<comment type="caution">
    <text evidence="1">The sequence shown here is derived from an EMBL/GenBank/DDBJ whole genome shotgun (WGS) entry which is preliminary data.</text>
</comment>
<organism evidence="1 2">
    <name type="scientific">Nocardiopsis kunsanensis</name>
    <dbReference type="NCBI Taxonomy" id="141693"/>
    <lineage>
        <taxon>Bacteria</taxon>
        <taxon>Bacillati</taxon>
        <taxon>Actinomycetota</taxon>
        <taxon>Actinomycetes</taxon>
        <taxon>Streptosporangiales</taxon>
        <taxon>Nocardiopsidaceae</taxon>
        <taxon>Nocardiopsis</taxon>
    </lineage>
</organism>
<dbReference type="EMBL" id="BMXL01000003">
    <property type="protein sequence ID" value="GHD18958.1"/>
    <property type="molecule type" value="Genomic_DNA"/>
</dbReference>
<accession>A0A918XA23</accession>
<dbReference type="AlphaFoldDB" id="A0A918XA23"/>
<name>A0A918XA23_9ACTN</name>
<dbReference type="Proteomes" id="UP000654947">
    <property type="component" value="Unassembled WGS sequence"/>
</dbReference>
<reference evidence="1 2" key="1">
    <citation type="journal article" date="2014" name="Int. J. Syst. Evol. Microbiol.">
        <title>Complete genome sequence of Corynebacterium casei LMG S-19264T (=DSM 44701T), isolated from a smear-ripened cheese.</title>
        <authorList>
            <consortium name="US DOE Joint Genome Institute (JGI-PGF)"/>
            <person name="Walter F."/>
            <person name="Albersmeier A."/>
            <person name="Kalinowski J."/>
            <person name="Ruckert C."/>
        </authorList>
    </citation>
    <scope>NUCLEOTIDE SEQUENCE [LARGE SCALE GENOMIC DNA]</scope>
    <source>
        <strain evidence="1 2">KCTC 19473</strain>
    </source>
</reference>
<protein>
    <submittedName>
        <fullName evidence="1">Uncharacterized protein</fullName>
    </submittedName>
</protein>
<keyword evidence="2" id="KW-1185">Reference proteome</keyword>
<evidence type="ECO:0000313" key="1">
    <source>
        <dbReference type="EMBL" id="GHD18958.1"/>
    </source>
</evidence>
<evidence type="ECO:0000313" key="2">
    <source>
        <dbReference type="Proteomes" id="UP000654947"/>
    </source>
</evidence>
<sequence>MAWLSTDAFLSLNGVDFHCTVEDAAYDLVIAVTTGELADVPGIADRLRKLAPEHG</sequence>
<gene>
    <name evidence="1" type="ORF">GCM10007147_09680</name>
</gene>
<dbReference type="Gene3D" id="1.10.1790.50">
    <property type="match status" value="1"/>
</dbReference>